<dbReference type="InterPro" id="IPR014044">
    <property type="entry name" value="CAP_dom"/>
</dbReference>
<dbReference type="SMART" id="SM00198">
    <property type="entry name" value="SCP"/>
    <property type="match status" value="1"/>
</dbReference>
<keyword evidence="4" id="KW-1185">Reference proteome</keyword>
<proteinExistence type="predicted"/>
<accession>A0AAV4H3T3</accession>
<protein>
    <submittedName>
        <fullName evidence="3">Golgi-associated plant pathogenesis-related protein 1</fullName>
    </submittedName>
</protein>
<dbReference type="Pfam" id="PF00188">
    <property type="entry name" value="CAP"/>
    <property type="match status" value="1"/>
</dbReference>
<evidence type="ECO:0000256" key="1">
    <source>
        <dbReference type="SAM" id="Phobius"/>
    </source>
</evidence>
<evidence type="ECO:0000313" key="4">
    <source>
        <dbReference type="Proteomes" id="UP000762676"/>
    </source>
</evidence>
<evidence type="ECO:0000259" key="2">
    <source>
        <dbReference type="SMART" id="SM00198"/>
    </source>
</evidence>
<dbReference type="InterPro" id="IPR035940">
    <property type="entry name" value="CAP_sf"/>
</dbReference>
<dbReference type="Proteomes" id="UP000762676">
    <property type="component" value="Unassembled WGS sequence"/>
</dbReference>
<dbReference type="InterPro" id="IPR001283">
    <property type="entry name" value="CRISP-related"/>
</dbReference>
<organism evidence="3 4">
    <name type="scientific">Elysia marginata</name>
    <dbReference type="NCBI Taxonomy" id="1093978"/>
    <lineage>
        <taxon>Eukaryota</taxon>
        <taxon>Metazoa</taxon>
        <taxon>Spiralia</taxon>
        <taxon>Lophotrochozoa</taxon>
        <taxon>Mollusca</taxon>
        <taxon>Gastropoda</taxon>
        <taxon>Heterobranchia</taxon>
        <taxon>Euthyneura</taxon>
        <taxon>Panpulmonata</taxon>
        <taxon>Sacoglossa</taxon>
        <taxon>Placobranchoidea</taxon>
        <taxon>Plakobranchidae</taxon>
        <taxon>Elysia</taxon>
    </lineage>
</organism>
<reference evidence="3 4" key="1">
    <citation type="journal article" date="2021" name="Elife">
        <title>Chloroplast acquisition without the gene transfer in kleptoplastic sea slugs, Plakobranchus ocellatus.</title>
        <authorList>
            <person name="Maeda T."/>
            <person name="Takahashi S."/>
            <person name="Yoshida T."/>
            <person name="Shimamura S."/>
            <person name="Takaki Y."/>
            <person name="Nagai Y."/>
            <person name="Toyoda A."/>
            <person name="Suzuki Y."/>
            <person name="Arimoto A."/>
            <person name="Ishii H."/>
            <person name="Satoh N."/>
            <person name="Nishiyama T."/>
            <person name="Hasebe M."/>
            <person name="Maruyama T."/>
            <person name="Minagawa J."/>
            <person name="Obokata J."/>
            <person name="Shigenobu S."/>
        </authorList>
    </citation>
    <scope>NUCLEOTIDE SEQUENCE [LARGE SCALE GENOMIC DNA]</scope>
</reference>
<keyword evidence="1" id="KW-1133">Transmembrane helix</keyword>
<keyword evidence="1" id="KW-0472">Membrane</keyword>
<sequence length="261" mass="28200">CIIKKPGEKSGSSCDYKSSVTGRSGNKYCCGNYPRVIRYKSSVSLGGNELVSCECVHPKGSSGGVRVVPLNEFRDQALQRHNELRAKLCRRPLKLSEDLNEYAQKWAEYLVSAHGMKHSKRTMKSGEKLGENIAQEEYNSLSGGVYRGESAVELWYSGIKNYNFTKGGEKDKASEFLQVISKRTAELGIGLVVVVVVSKAATVVVVVVSKAATVVVAAVALSVAIVVVVVLAEAAAAAVKTMTVIYTTLFPCKDIFYGGLY</sequence>
<feature type="transmembrane region" description="Helical" evidence="1">
    <location>
        <begin position="187"/>
        <end position="208"/>
    </location>
</feature>
<comment type="caution">
    <text evidence="3">The sequence shown here is derived from an EMBL/GenBank/DDBJ whole genome shotgun (WGS) entry which is preliminary data.</text>
</comment>
<dbReference type="EMBL" id="BMAT01012454">
    <property type="protein sequence ID" value="GFR92707.1"/>
    <property type="molecule type" value="Genomic_DNA"/>
</dbReference>
<name>A0AAV4H3T3_9GAST</name>
<evidence type="ECO:0000313" key="3">
    <source>
        <dbReference type="EMBL" id="GFR92707.1"/>
    </source>
</evidence>
<dbReference type="PANTHER" id="PTHR10334">
    <property type="entry name" value="CYSTEINE-RICH SECRETORY PROTEIN-RELATED"/>
    <property type="match status" value="1"/>
</dbReference>
<dbReference type="AlphaFoldDB" id="A0AAV4H3T3"/>
<feature type="transmembrane region" description="Helical" evidence="1">
    <location>
        <begin position="214"/>
        <end position="239"/>
    </location>
</feature>
<keyword evidence="1" id="KW-0812">Transmembrane</keyword>
<dbReference type="SUPFAM" id="SSF55797">
    <property type="entry name" value="PR-1-like"/>
    <property type="match status" value="1"/>
</dbReference>
<dbReference type="Gene3D" id="3.40.33.10">
    <property type="entry name" value="CAP"/>
    <property type="match status" value="1"/>
</dbReference>
<feature type="domain" description="SCP" evidence="2">
    <location>
        <begin position="72"/>
        <end position="217"/>
    </location>
</feature>
<gene>
    <name evidence="3" type="ORF">ElyMa_006207400</name>
</gene>
<feature type="non-terminal residue" evidence="3">
    <location>
        <position position="1"/>
    </location>
</feature>